<comment type="caution">
    <text evidence="1">The sequence shown here is derived from an EMBL/GenBank/DDBJ whole genome shotgun (WGS) entry which is preliminary data.</text>
</comment>
<evidence type="ECO:0000313" key="2">
    <source>
        <dbReference type="Proteomes" id="UP001151760"/>
    </source>
</evidence>
<name>A0ABQ5FUE4_9ASTR</name>
<accession>A0ABQ5FUE4</accession>
<dbReference type="Proteomes" id="UP001151760">
    <property type="component" value="Unassembled WGS sequence"/>
</dbReference>
<organism evidence="1 2">
    <name type="scientific">Tanacetum coccineum</name>
    <dbReference type="NCBI Taxonomy" id="301880"/>
    <lineage>
        <taxon>Eukaryota</taxon>
        <taxon>Viridiplantae</taxon>
        <taxon>Streptophyta</taxon>
        <taxon>Embryophyta</taxon>
        <taxon>Tracheophyta</taxon>
        <taxon>Spermatophyta</taxon>
        <taxon>Magnoliopsida</taxon>
        <taxon>eudicotyledons</taxon>
        <taxon>Gunneridae</taxon>
        <taxon>Pentapetalae</taxon>
        <taxon>asterids</taxon>
        <taxon>campanulids</taxon>
        <taxon>Asterales</taxon>
        <taxon>Asteraceae</taxon>
        <taxon>Asteroideae</taxon>
        <taxon>Anthemideae</taxon>
        <taxon>Anthemidinae</taxon>
        <taxon>Tanacetum</taxon>
    </lineage>
</organism>
<proteinExistence type="predicted"/>
<reference evidence="1" key="2">
    <citation type="submission" date="2022-01" db="EMBL/GenBank/DDBJ databases">
        <authorList>
            <person name="Yamashiro T."/>
            <person name="Shiraishi A."/>
            <person name="Satake H."/>
            <person name="Nakayama K."/>
        </authorList>
    </citation>
    <scope>NUCLEOTIDE SEQUENCE</scope>
</reference>
<evidence type="ECO:0000313" key="1">
    <source>
        <dbReference type="EMBL" id="GJT66297.1"/>
    </source>
</evidence>
<sequence>MPILHSFEESKLEYKDEDDTEIKMMGTRMNEESLKHNLYVFLALGFHLEEIHMTWDHLEKKRTSLRLYTIYLEEIMLTERGDGIAGFKH</sequence>
<protein>
    <submittedName>
        <fullName evidence="1">Uncharacterized protein</fullName>
    </submittedName>
</protein>
<gene>
    <name evidence="1" type="ORF">Tco_1017777</name>
</gene>
<keyword evidence="2" id="KW-1185">Reference proteome</keyword>
<reference evidence="1" key="1">
    <citation type="journal article" date="2022" name="Int. J. Mol. Sci.">
        <title>Draft Genome of Tanacetum Coccineum: Genomic Comparison of Closely Related Tanacetum-Family Plants.</title>
        <authorList>
            <person name="Yamashiro T."/>
            <person name="Shiraishi A."/>
            <person name="Nakayama K."/>
            <person name="Satake H."/>
        </authorList>
    </citation>
    <scope>NUCLEOTIDE SEQUENCE</scope>
</reference>
<dbReference type="EMBL" id="BQNB010017702">
    <property type="protein sequence ID" value="GJT66297.1"/>
    <property type="molecule type" value="Genomic_DNA"/>
</dbReference>